<dbReference type="EMBL" id="SWCO01000006">
    <property type="protein sequence ID" value="TKB03003.1"/>
    <property type="molecule type" value="Genomic_DNA"/>
</dbReference>
<gene>
    <name evidence="1" type="ORF">E5672_11400</name>
</gene>
<dbReference type="OrthoDB" id="6332077at2"/>
<evidence type="ECO:0000313" key="2">
    <source>
        <dbReference type="Proteomes" id="UP000305471"/>
    </source>
</evidence>
<comment type="caution">
    <text evidence="1">The sequence shown here is derived from an EMBL/GenBank/DDBJ whole genome shotgun (WGS) entry which is preliminary data.</text>
</comment>
<dbReference type="Proteomes" id="UP000305471">
    <property type="component" value="Unassembled WGS sequence"/>
</dbReference>
<name>A0A4U0ZHP7_9ALTE</name>
<keyword evidence="2" id="KW-1185">Reference proteome</keyword>
<evidence type="ECO:0000313" key="1">
    <source>
        <dbReference type="EMBL" id="TKB03003.1"/>
    </source>
</evidence>
<protein>
    <submittedName>
        <fullName evidence="1">Uncharacterized protein</fullName>
    </submittedName>
</protein>
<organism evidence="1 2">
    <name type="scientific">Alteromonas portus</name>
    <dbReference type="NCBI Taxonomy" id="2565549"/>
    <lineage>
        <taxon>Bacteria</taxon>
        <taxon>Pseudomonadati</taxon>
        <taxon>Pseudomonadota</taxon>
        <taxon>Gammaproteobacteria</taxon>
        <taxon>Alteromonadales</taxon>
        <taxon>Alteromonadaceae</taxon>
        <taxon>Alteromonas/Salinimonas group</taxon>
        <taxon>Alteromonas</taxon>
    </lineage>
</organism>
<sequence>MIALVAVATTLVIFWRLYDVFSNKISATQYTLSLTNDGIIRVVDDNTLPVDLQSTPKGSVLVDAKADGTSMNIHHSSQLFTWGLCINVPRQKLRWFEKDHSHLAWILKGECCEADYRRLARAIILARKATP</sequence>
<dbReference type="AlphaFoldDB" id="A0A4U0ZHP7"/>
<reference evidence="1 2" key="1">
    <citation type="submission" date="2019-04" db="EMBL/GenBank/DDBJ databases">
        <title>Alteromonas portus sp. nov., an alginate lyase-excreting marine bacterium.</title>
        <authorList>
            <person name="Huang H."/>
            <person name="Mo K."/>
            <person name="Bao S."/>
        </authorList>
    </citation>
    <scope>NUCLEOTIDE SEQUENCE [LARGE SCALE GENOMIC DNA]</scope>
    <source>
        <strain evidence="1 2">HB161718</strain>
    </source>
</reference>
<proteinExistence type="predicted"/>
<accession>A0A4U0ZHP7</accession>